<reference evidence="1 2" key="1">
    <citation type="journal article" date="2018" name="Sci. Rep.">
        <title>Characterisation of pathogen-specific regions and novel effector candidates in Fusarium oxysporum f. sp. cepae.</title>
        <authorList>
            <person name="Armitage A.D."/>
            <person name="Taylor A."/>
            <person name="Sobczyk M.K."/>
            <person name="Baxter L."/>
            <person name="Greenfield B.P."/>
            <person name="Bates H.J."/>
            <person name="Wilson F."/>
            <person name="Jackson A.C."/>
            <person name="Ott S."/>
            <person name="Harrison R.J."/>
            <person name="Clarkson J.P."/>
        </authorList>
    </citation>
    <scope>NUCLEOTIDE SEQUENCE [LARGE SCALE GENOMIC DNA]</scope>
    <source>
        <strain evidence="1 2">Fp_A8</strain>
    </source>
</reference>
<protein>
    <submittedName>
        <fullName evidence="1">Uncharacterized protein</fullName>
    </submittedName>
</protein>
<dbReference type="EMBL" id="MRDB01000023">
    <property type="protein sequence ID" value="RKL38430.1"/>
    <property type="molecule type" value="Genomic_DNA"/>
</dbReference>
<evidence type="ECO:0000313" key="1">
    <source>
        <dbReference type="EMBL" id="RKL38430.1"/>
    </source>
</evidence>
<accession>A0A420TA82</accession>
<sequence>MPLKMPRLDDLLALLEAPPLSGAKKVLGGTATKAELEAQLRPPLVFVLLPISSISPIPASHLPLPPWADRPSSLVVTVLSGFFGPPRRPQSVPPAMISQKSVRLNCFHSRHSTASFRESPDPPCCFEQLLTAA</sequence>
<organism evidence="1 2">
    <name type="scientific">Gibberella intermedia</name>
    <name type="common">Bulb rot disease fungus</name>
    <name type="synonym">Fusarium proliferatum</name>
    <dbReference type="NCBI Taxonomy" id="948311"/>
    <lineage>
        <taxon>Eukaryota</taxon>
        <taxon>Fungi</taxon>
        <taxon>Dikarya</taxon>
        <taxon>Ascomycota</taxon>
        <taxon>Pezizomycotina</taxon>
        <taxon>Sordariomycetes</taxon>
        <taxon>Hypocreomycetidae</taxon>
        <taxon>Hypocreales</taxon>
        <taxon>Nectriaceae</taxon>
        <taxon>Fusarium</taxon>
        <taxon>Fusarium fujikuroi species complex</taxon>
    </lineage>
</organism>
<dbReference type="AlphaFoldDB" id="A0A420TA82"/>
<comment type="caution">
    <text evidence="1">The sequence shown here is derived from an EMBL/GenBank/DDBJ whole genome shotgun (WGS) entry which is preliminary data.</text>
</comment>
<gene>
    <name evidence="1" type="ORF">BFJ72_g7241</name>
</gene>
<proteinExistence type="predicted"/>
<dbReference type="Proteomes" id="UP000283569">
    <property type="component" value="Unassembled WGS sequence"/>
</dbReference>
<name>A0A420TA82_GIBIN</name>
<evidence type="ECO:0000313" key="2">
    <source>
        <dbReference type="Proteomes" id="UP000283569"/>
    </source>
</evidence>